<protein>
    <submittedName>
        <fullName evidence="11">Chemosensory receptor C</fullName>
    </submittedName>
</protein>
<keyword evidence="2 9" id="KW-0812">Transmembrane</keyword>
<dbReference type="Proteomes" id="UP000762676">
    <property type="component" value="Unassembled WGS sequence"/>
</dbReference>
<keyword evidence="3 9" id="KW-1133">Transmembrane helix</keyword>
<dbReference type="InterPro" id="IPR000276">
    <property type="entry name" value="GPCR_Rhodpsn"/>
</dbReference>
<evidence type="ECO:0000256" key="3">
    <source>
        <dbReference type="ARBA" id="ARBA00022989"/>
    </source>
</evidence>
<proteinExistence type="predicted"/>
<organism evidence="11 12">
    <name type="scientific">Elysia marginata</name>
    <dbReference type="NCBI Taxonomy" id="1093978"/>
    <lineage>
        <taxon>Eukaryota</taxon>
        <taxon>Metazoa</taxon>
        <taxon>Spiralia</taxon>
        <taxon>Lophotrochozoa</taxon>
        <taxon>Mollusca</taxon>
        <taxon>Gastropoda</taxon>
        <taxon>Heterobranchia</taxon>
        <taxon>Euthyneura</taxon>
        <taxon>Panpulmonata</taxon>
        <taxon>Sacoglossa</taxon>
        <taxon>Placobranchoidea</taxon>
        <taxon>Plakobranchidae</taxon>
        <taxon>Elysia</taxon>
    </lineage>
</organism>
<feature type="transmembrane region" description="Helical" evidence="9">
    <location>
        <begin position="61"/>
        <end position="84"/>
    </location>
</feature>
<evidence type="ECO:0000256" key="6">
    <source>
        <dbReference type="ARBA" id="ARBA00023170"/>
    </source>
</evidence>
<feature type="compositionally biased region" description="Polar residues" evidence="8">
    <location>
        <begin position="250"/>
        <end position="259"/>
    </location>
</feature>
<dbReference type="PANTHER" id="PTHR24243:SF208">
    <property type="entry name" value="PYROKININ-1 RECEPTOR"/>
    <property type="match status" value="1"/>
</dbReference>
<keyword evidence="5 9" id="KW-0472">Membrane</keyword>
<reference evidence="11 12" key="1">
    <citation type="journal article" date="2021" name="Elife">
        <title>Chloroplast acquisition without the gene transfer in kleptoplastic sea slugs, Plakobranchus ocellatus.</title>
        <authorList>
            <person name="Maeda T."/>
            <person name="Takahashi S."/>
            <person name="Yoshida T."/>
            <person name="Shimamura S."/>
            <person name="Takaki Y."/>
            <person name="Nagai Y."/>
            <person name="Toyoda A."/>
            <person name="Suzuki Y."/>
            <person name="Arimoto A."/>
            <person name="Ishii H."/>
            <person name="Satoh N."/>
            <person name="Nishiyama T."/>
            <person name="Hasebe M."/>
            <person name="Maruyama T."/>
            <person name="Minagawa J."/>
            <person name="Obokata J."/>
            <person name="Shigenobu S."/>
        </authorList>
    </citation>
    <scope>NUCLEOTIDE SEQUENCE [LARGE SCALE GENOMIC DNA]</scope>
</reference>
<dbReference type="GO" id="GO:0016020">
    <property type="term" value="C:membrane"/>
    <property type="evidence" value="ECO:0007669"/>
    <property type="project" value="UniProtKB-SubCell"/>
</dbReference>
<feature type="transmembrane region" description="Helical" evidence="9">
    <location>
        <begin position="317"/>
        <end position="339"/>
    </location>
</feature>
<keyword evidence="7" id="KW-0807">Transducer</keyword>
<keyword evidence="12" id="KW-1185">Reference proteome</keyword>
<feature type="region of interest" description="Disordered" evidence="8">
    <location>
        <begin position="241"/>
        <end position="267"/>
    </location>
</feature>
<dbReference type="EMBL" id="BMAT01000262">
    <property type="protein sequence ID" value="GFR62885.1"/>
    <property type="molecule type" value="Genomic_DNA"/>
</dbReference>
<keyword evidence="6 11" id="KW-0675">Receptor</keyword>
<dbReference type="PROSITE" id="PS50262">
    <property type="entry name" value="G_PROTEIN_RECEP_F1_2"/>
    <property type="match status" value="1"/>
</dbReference>
<sequence length="361" mass="40884">MTNLTGSLEEGVPFFYQELQVLQLFLYDIWVCILLFGIVSNTLNITVFLKIGFKDNVTVTLLFLSISDLINLILNSPTVVMWFMYQRVPNHNWPFDSTILQVAFFWYAQMFYDYSCFISVFLGLVRCACVARPLRFKAMFTITRTLIILGVLFLVALALRAPLLTVFRIASAPKPGTNSTWLSIVAAPNFPQIYTASDIINTNIVSWTAYIIAIACVLVLVINLRAASRFRQSLALKTATHGPTDRQKDNSNPQPNTVKTGKDEKTSNKLSAKDVQVIQSVSLICAIFVFSQLPFQLNSTLRLVDPEMLPGRRKRYVYAYASQIAFTFSYLNASINILVHYNFNSRYRETFLSLFSSRASA</sequence>
<feature type="transmembrane region" description="Helical" evidence="9">
    <location>
        <begin position="24"/>
        <end position="49"/>
    </location>
</feature>
<dbReference type="PRINTS" id="PR00237">
    <property type="entry name" value="GPCRRHODOPSN"/>
</dbReference>
<dbReference type="GO" id="GO:0004930">
    <property type="term" value="F:G protein-coupled receptor activity"/>
    <property type="evidence" value="ECO:0007669"/>
    <property type="project" value="UniProtKB-KW"/>
</dbReference>
<feature type="transmembrane region" description="Helical" evidence="9">
    <location>
        <begin position="104"/>
        <end position="125"/>
    </location>
</feature>
<dbReference type="Gene3D" id="1.20.1070.10">
    <property type="entry name" value="Rhodopsin 7-helix transmembrane proteins"/>
    <property type="match status" value="1"/>
</dbReference>
<dbReference type="SMART" id="SM01381">
    <property type="entry name" value="7TM_GPCR_Srsx"/>
    <property type="match status" value="1"/>
</dbReference>
<accession>A0AAV4ER28</accession>
<feature type="domain" description="G-protein coupled receptors family 1 profile" evidence="10">
    <location>
        <begin position="40"/>
        <end position="340"/>
    </location>
</feature>
<evidence type="ECO:0000313" key="12">
    <source>
        <dbReference type="Proteomes" id="UP000762676"/>
    </source>
</evidence>
<evidence type="ECO:0000256" key="8">
    <source>
        <dbReference type="SAM" id="MobiDB-lite"/>
    </source>
</evidence>
<gene>
    <name evidence="11" type="ORF">ElyMa_000141500</name>
</gene>
<dbReference type="SUPFAM" id="SSF81321">
    <property type="entry name" value="Family A G protein-coupled receptor-like"/>
    <property type="match status" value="1"/>
</dbReference>
<dbReference type="AlphaFoldDB" id="A0AAV4ER28"/>
<feature type="transmembrane region" description="Helical" evidence="9">
    <location>
        <begin position="277"/>
        <end position="297"/>
    </location>
</feature>
<feature type="transmembrane region" description="Helical" evidence="9">
    <location>
        <begin position="204"/>
        <end position="224"/>
    </location>
</feature>
<evidence type="ECO:0000313" key="11">
    <source>
        <dbReference type="EMBL" id="GFR62885.1"/>
    </source>
</evidence>
<comment type="subcellular location">
    <subcellularLocation>
        <location evidence="1">Membrane</location>
        <topology evidence="1">Multi-pass membrane protein</topology>
    </subcellularLocation>
</comment>
<comment type="caution">
    <text evidence="11">The sequence shown here is derived from an EMBL/GenBank/DDBJ whole genome shotgun (WGS) entry which is preliminary data.</text>
</comment>
<dbReference type="PANTHER" id="PTHR24243">
    <property type="entry name" value="G-PROTEIN COUPLED RECEPTOR"/>
    <property type="match status" value="1"/>
</dbReference>
<evidence type="ECO:0000256" key="9">
    <source>
        <dbReference type="SAM" id="Phobius"/>
    </source>
</evidence>
<evidence type="ECO:0000256" key="7">
    <source>
        <dbReference type="ARBA" id="ARBA00023224"/>
    </source>
</evidence>
<name>A0AAV4ER28_9GAST</name>
<dbReference type="InterPro" id="IPR017452">
    <property type="entry name" value="GPCR_Rhodpsn_7TM"/>
</dbReference>
<evidence type="ECO:0000256" key="2">
    <source>
        <dbReference type="ARBA" id="ARBA00022692"/>
    </source>
</evidence>
<evidence type="ECO:0000256" key="1">
    <source>
        <dbReference type="ARBA" id="ARBA00004141"/>
    </source>
</evidence>
<feature type="transmembrane region" description="Helical" evidence="9">
    <location>
        <begin position="146"/>
        <end position="170"/>
    </location>
</feature>
<evidence type="ECO:0000256" key="4">
    <source>
        <dbReference type="ARBA" id="ARBA00023040"/>
    </source>
</evidence>
<evidence type="ECO:0000259" key="10">
    <source>
        <dbReference type="PROSITE" id="PS50262"/>
    </source>
</evidence>
<keyword evidence="4" id="KW-0297">G-protein coupled receptor</keyword>
<evidence type="ECO:0000256" key="5">
    <source>
        <dbReference type="ARBA" id="ARBA00023136"/>
    </source>
</evidence>